<accession>A0A2B7Y868</accession>
<reference evidence="2 3" key="1">
    <citation type="submission" date="2017-10" db="EMBL/GenBank/DDBJ databases">
        <title>Comparative genomics in systemic dimorphic fungi from Ajellomycetaceae.</title>
        <authorList>
            <person name="Munoz J.F."/>
            <person name="Mcewen J.G."/>
            <person name="Clay O.K."/>
            <person name="Cuomo C.A."/>
        </authorList>
    </citation>
    <scope>NUCLEOTIDE SEQUENCE [LARGE SCALE GENOMIC DNA]</scope>
    <source>
        <strain evidence="2 3">UAMH7299</strain>
    </source>
</reference>
<feature type="region of interest" description="Disordered" evidence="1">
    <location>
        <begin position="20"/>
        <end position="48"/>
    </location>
</feature>
<dbReference type="Gene3D" id="2.130.10.10">
    <property type="entry name" value="YVTN repeat-like/Quinoprotein amine dehydrogenase"/>
    <property type="match status" value="1"/>
</dbReference>
<comment type="caution">
    <text evidence="2">The sequence shown here is derived from an EMBL/GenBank/DDBJ whole genome shotgun (WGS) entry which is preliminary data.</text>
</comment>
<organism evidence="2 3">
    <name type="scientific">Polytolypa hystricis (strain UAMH7299)</name>
    <dbReference type="NCBI Taxonomy" id="1447883"/>
    <lineage>
        <taxon>Eukaryota</taxon>
        <taxon>Fungi</taxon>
        <taxon>Dikarya</taxon>
        <taxon>Ascomycota</taxon>
        <taxon>Pezizomycotina</taxon>
        <taxon>Eurotiomycetes</taxon>
        <taxon>Eurotiomycetidae</taxon>
        <taxon>Onygenales</taxon>
        <taxon>Onygenales incertae sedis</taxon>
        <taxon>Polytolypa</taxon>
    </lineage>
</organism>
<dbReference type="STRING" id="1447883.A0A2B7Y868"/>
<sequence>MEQTERSLNLHCVASTPQYHTSITPSGSGVKSPDTVEDTRTAEERGAPPISSNYFKSAEWSADGTTVITNSADNCIRSFVLPPDLLDEHQQPQELSPYYSVPSSEPINALALYPWYSLDDASTTIVLSSVRDHPIRLTSALYPGTVASYSLISPTTEEFISPHSILYPQGLGGTKFLTGSDSLICLFDVSRPGKDGPISRLPTIPSKRKKIVGGGVGMKGIISTMAVNPTGDGILAAGTFTRHIGLYASNGAGDMIGTFSVAGTEADRHIGGKGVTQVLWSSCGRYLFVAERRSTGILVYDIRVTGQLVGWLEGRNATTNQRLKVDIVAGSDSSPEEIWAGDIDGFVRVWEDPTAVAGGKKPFIEVRLHDDPVSSAVVHPMGSVLATCSGQKQFSPVDDAEAREHDDTEEGRVGGNDVFQRKVDNSLKIWAL</sequence>
<evidence type="ECO:0000313" key="2">
    <source>
        <dbReference type="EMBL" id="PGH17072.1"/>
    </source>
</evidence>
<evidence type="ECO:0008006" key="4">
    <source>
        <dbReference type="Google" id="ProtNLM"/>
    </source>
</evidence>
<dbReference type="InterPro" id="IPR001680">
    <property type="entry name" value="WD40_rpt"/>
</dbReference>
<feature type="compositionally biased region" description="Basic and acidic residues" evidence="1">
    <location>
        <begin position="400"/>
        <end position="412"/>
    </location>
</feature>
<dbReference type="PANTHER" id="PTHR13211">
    <property type="entry name" value="TELOMERASE CAJAL BODY PROTEIN 1"/>
    <property type="match status" value="1"/>
</dbReference>
<dbReference type="OrthoDB" id="239865at2759"/>
<dbReference type="InterPro" id="IPR051150">
    <property type="entry name" value="SWT21/TCAB1_mRNA_Telomere"/>
</dbReference>
<feature type="region of interest" description="Disordered" evidence="1">
    <location>
        <begin position="395"/>
        <end position="415"/>
    </location>
</feature>
<gene>
    <name evidence="2" type="ORF">AJ80_04945</name>
</gene>
<dbReference type="InterPro" id="IPR036322">
    <property type="entry name" value="WD40_repeat_dom_sf"/>
</dbReference>
<evidence type="ECO:0000313" key="3">
    <source>
        <dbReference type="Proteomes" id="UP000224634"/>
    </source>
</evidence>
<protein>
    <recommendedName>
        <fullName evidence="4">Guanine nucleotide-binding protein</fullName>
    </recommendedName>
</protein>
<evidence type="ECO:0000256" key="1">
    <source>
        <dbReference type="SAM" id="MobiDB-lite"/>
    </source>
</evidence>
<dbReference type="InterPro" id="IPR015943">
    <property type="entry name" value="WD40/YVTN_repeat-like_dom_sf"/>
</dbReference>
<name>A0A2B7Y868_POLH7</name>
<dbReference type="SUPFAM" id="SSF50978">
    <property type="entry name" value="WD40 repeat-like"/>
    <property type="match status" value="1"/>
</dbReference>
<keyword evidence="3" id="KW-1185">Reference proteome</keyword>
<feature type="compositionally biased region" description="Basic and acidic residues" evidence="1">
    <location>
        <begin position="37"/>
        <end position="46"/>
    </location>
</feature>
<feature type="compositionally biased region" description="Polar residues" evidence="1">
    <location>
        <begin position="20"/>
        <end position="29"/>
    </location>
</feature>
<dbReference type="PANTHER" id="PTHR13211:SF0">
    <property type="entry name" value="TELOMERASE CAJAL BODY PROTEIN 1"/>
    <property type="match status" value="1"/>
</dbReference>
<dbReference type="EMBL" id="PDNA01000068">
    <property type="protein sequence ID" value="PGH17072.1"/>
    <property type="molecule type" value="Genomic_DNA"/>
</dbReference>
<dbReference type="Proteomes" id="UP000224634">
    <property type="component" value="Unassembled WGS sequence"/>
</dbReference>
<proteinExistence type="predicted"/>
<dbReference type="SMART" id="SM00320">
    <property type="entry name" value="WD40"/>
    <property type="match status" value="5"/>
</dbReference>
<dbReference type="AlphaFoldDB" id="A0A2B7Y868"/>